<dbReference type="AlphaFoldDB" id="A0A6N7W0S7"/>
<dbReference type="Pfam" id="PF22765">
    <property type="entry name" value="DUF7010"/>
    <property type="match status" value="1"/>
</dbReference>
<accession>A0A6N7W0S7</accession>
<organism evidence="2 3">
    <name type="scientific">Eisenbergiella porci</name>
    <dbReference type="NCBI Taxonomy" id="2652274"/>
    <lineage>
        <taxon>Bacteria</taxon>
        <taxon>Bacillati</taxon>
        <taxon>Bacillota</taxon>
        <taxon>Clostridia</taxon>
        <taxon>Lachnospirales</taxon>
        <taxon>Lachnospiraceae</taxon>
        <taxon>Eisenbergiella</taxon>
    </lineage>
</organism>
<dbReference type="RefSeq" id="WP_154464661.1">
    <property type="nucleotide sequence ID" value="NZ_JAXDZL010000041.1"/>
</dbReference>
<evidence type="ECO:0000313" key="2">
    <source>
        <dbReference type="EMBL" id="MSS88859.1"/>
    </source>
</evidence>
<feature type="transmembrane region" description="Helical" evidence="1">
    <location>
        <begin position="22"/>
        <end position="39"/>
    </location>
</feature>
<evidence type="ECO:0000313" key="3">
    <source>
        <dbReference type="Proteomes" id="UP000436047"/>
    </source>
</evidence>
<sequence>MVLAMIFGGHLLPFGWLYKSKSYMYSSIIVTISVLIIGCTCSPDIIALFMLLYEIVFTGCFFIENKKLMQETQSK</sequence>
<name>A0A6N7W0S7_9FIRM</name>
<proteinExistence type="predicted"/>
<comment type="caution">
    <text evidence="2">The sequence shown here is derived from an EMBL/GenBank/DDBJ whole genome shotgun (WGS) entry which is preliminary data.</text>
</comment>
<keyword evidence="1" id="KW-0472">Membrane</keyword>
<reference evidence="2 3" key="1">
    <citation type="submission" date="2019-08" db="EMBL/GenBank/DDBJ databases">
        <title>In-depth cultivation of the pig gut microbiome towards novel bacterial diversity and tailored functional studies.</title>
        <authorList>
            <person name="Wylensek D."/>
            <person name="Hitch T.C.A."/>
            <person name="Clavel T."/>
        </authorList>
    </citation>
    <scope>NUCLEOTIDE SEQUENCE [LARGE SCALE GENOMIC DNA]</scope>
    <source>
        <strain evidence="2 3">WCA-389-WT-23B</strain>
    </source>
</reference>
<dbReference type="InterPro" id="IPR053824">
    <property type="entry name" value="DUF7010"/>
</dbReference>
<keyword evidence="1" id="KW-1133">Transmembrane helix</keyword>
<gene>
    <name evidence="2" type="ORF">FYJ45_11290</name>
</gene>
<protein>
    <submittedName>
        <fullName evidence="2">Uncharacterized protein</fullName>
    </submittedName>
</protein>
<keyword evidence="1" id="KW-0812">Transmembrane</keyword>
<feature type="transmembrane region" description="Helical" evidence="1">
    <location>
        <begin position="45"/>
        <end position="63"/>
    </location>
</feature>
<evidence type="ECO:0000256" key="1">
    <source>
        <dbReference type="SAM" id="Phobius"/>
    </source>
</evidence>
<dbReference type="EMBL" id="VUMI01000015">
    <property type="protein sequence ID" value="MSS88859.1"/>
    <property type="molecule type" value="Genomic_DNA"/>
</dbReference>
<keyword evidence="3" id="KW-1185">Reference proteome</keyword>
<dbReference type="Proteomes" id="UP000436047">
    <property type="component" value="Unassembled WGS sequence"/>
</dbReference>